<evidence type="ECO:0000313" key="4">
    <source>
        <dbReference type="EMBL" id="QDU54775.1"/>
    </source>
</evidence>
<dbReference type="SUPFAM" id="SSF52091">
    <property type="entry name" value="SpoIIaa-like"/>
    <property type="match status" value="1"/>
</dbReference>
<dbReference type="OrthoDB" id="283212at2"/>
<accession>A0A518AJ79</accession>
<gene>
    <name evidence="4" type="ORF">Pan181_09580</name>
</gene>
<evidence type="ECO:0000256" key="1">
    <source>
        <dbReference type="ARBA" id="ARBA00009013"/>
    </source>
</evidence>
<dbReference type="PROSITE" id="PS50801">
    <property type="entry name" value="STAS"/>
    <property type="match status" value="1"/>
</dbReference>
<dbReference type="PANTHER" id="PTHR33495">
    <property type="entry name" value="ANTI-SIGMA FACTOR ANTAGONIST TM_1081-RELATED-RELATED"/>
    <property type="match status" value="1"/>
</dbReference>
<evidence type="ECO:0000256" key="2">
    <source>
        <dbReference type="RuleBase" id="RU003749"/>
    </source>
</evidence>
<dbReference type="KEGG" id="amuc:Pan181_09580"/>
<dbReference type="Proteomes" id="UP000315750">
    <property type="component" value="Chromosome"/>
</dbReference>
<feature type="domain" description="STAS" evidence="3">
    <location>
        <begin position="1"/>
        <end position="109"/>
    </location>
</feature>
<dbReference type="GO" id="GO:0043856">
    <property type="term" value="F:anti-sigma factor antagonist activity"/>
    <property type="evidence" value="ECO:0007669"/>
    <property type="project" value="InterPro"/>
</dbReference>
<dbReference type="Gene3D" id="3.30.750.24">
    <property type="entry name" value="STAS domain"/>
    <property type="match status" value="1"/>
</dbReference>
<reference evidence="4 5" key="1">
    <citation type="submission" date="2019-02" db="EMBL/GenBank/DDBJ databases">
        <title>Deep-cultivation of Planctomycetes and their phenomic and genomic characterization uncovers novel biology.</title>
        <authorList>
            <person name="Wiegand S."/>
            <person name="Jogler M."/>
            <person name="Boedeker C."/>
            <person name="Pinto D."/>
            <person name="Vollmers J."/>
            <person name="Rivas-Marin E."/>
            <person name="Kohn T."/>
            <person name="Peeters S.H."/>
            <person name="Heuer A."/>
            <person name="Rast P."/>
            <person name="Oberbeckmann S."/>
            <person name="Bunk B."/>
            <person name="Jeske O."/>
            <person name="Meyerdierks A."/>
            <person name="Storesund J.E."/>
            <person name="Kallscheuer N."/>
            <person name="Luecker S."/>
            <person name="Lage O.M."/>
            <person name="Pohl T."/>
            <person name="Merkel B.J."/>
            <person name="Hornburger P."/>
            <person name="Mueller R.-W."/>
            <person name="Bruemmer F."/>
            <person name="Labrenz M."/>
            <person name="Spormann A.M."/>
            <person name="Op den Camp H."/>
            <person name="Overmann J."/>
            <person name="Amann R."/>
            <person name="Jetten M.S.M."/>
            <person name="Mascher T."/>
            <person name="Medema M.H."/>
            <person name="Devos D.P."/>
            <person name="Kaster A.-K."/>
            <person name="Ovreas L."/>
            <person name="Rohde M."/>
            <person name="Galperin M.Y."/>
            <person name="Jogler C."/>
        </authorList>
    </citation>
    <scope>NUCLEOTIDE SEQUENCE [LARGE SCALE GENOMIC DNA]</scope>
    <source>
        <strain evidence="4 5">Pan181</strain>
    </source>
</reference>
<dbReference type="InterPro" id="IPR003658">
    <property type="entry name" value="Anti-sigma_ant"/>
</dbReference>
<dbReference type="EMBL" id="CP036278">
    <property type="protein sequence ID" value="QDU54775.1"/>
    <property type="molecule type" value="Genomic_DNA"/>
</dbReference>
<evidence type="ECO:0000259" key="3">
    <source>
        <dbReference type="PROSITE" id="PS50801"/>
    </source>
</evidence>
<name>A0A518AJ79_9BACT</name>
<sequence>MIRCETQGAVDVLCLEGTLNAEQAAELATTIEPVAAAGAPMVVLDLTNVQLVDSAGLESLLDCCDLINHVGGSIKLASPSPLVADVLRLTGVEKRFEIFDNAKAGVGSFAR</sequence>
<organism evidence="4 5">
    <name type="scientific">Aeoliella mucimassa</name>
    <dbReference type="NCBI Taxonomy" id="2527972"/>
    <lineage>
        <taxon>Bacteria</taxon>
        <taxon>Pseudomonadati</taxon>
        <taxon>Planctomycetota</taxon>
        <taxon>Planctomycetia</taxon>
        <taxon>Pirellulales</taxon>
        <taxon>Lacipirellulaceae</taxon>
        <taxon>Aeoliella</taxon>
    </lineage>
</organism>
<keyword evidence="5" id="KW-1185">Reference proteome</keyword>
<comment type="similarity">
    <text evidence="1 2">Belongs to the anti-sigma-factor antagonist family.</text>
</comment>
<dbReference type="NCBIfam" id="TIGR00377">
    <property type="entry name" value="ant_ant_sig"/>
    <property type="match status" value="1"/>
</dbReference>
<proteinExistence type="inferred from homology"/>
<dbReference type="CDD" id="cd07043">
    <property type="entry name" value="STAS_anti-anti-sigma_factors"/>
    <property type="match status" value="1"/>
</dbReference>
<dbReference type="AlphaFoldDB" id="A0A518AJ79"/>
<dbReference type="InterPro" id="IPR002645">
    <property type="entry name" value="STAS_dom"/>
</dbReference>
<protein>
    <recommendedName>
        <fullName evidence="2">Anti-sigma factor antagonist</fullName>
    </recommendedName>
</protein>
<dbReference type="Pfam" id="PF01740">
    <property type="entry name" value="STAS"/>
    <property type="match status" value="1"/>
</dbReference>
<dbReference type="InterPro" id="IPR036513">
    <property type="entry name" value="STAS_dom_sf"/>
</dbReference>
<evidence type="ECO:0000313" key="5">
    <source>
        <dbReference type="Proteomes" id="UP000315750"/>
    </source>
</evidence>
<dbReference type="RefSeq" id="WP_145245704.1">
    <property type="nucleotide sequence ID" value="NZ_CP036278.1"/>
</dbReference>